<comment type="caution">
    <text evidence="1">The sequence shown here is derived from an EMBL/GenBank/DDBJ whole genome shotgun (WGS) entry which is preliminary data.</text>
</comment>
<accession>A0AA36CCU5</accession>
<dbReference type="AlphaFoldDB" id="A0AA36CCU5"/>
<evidence type="ECO:0000313" key="1">
    <source>
        <dbReference type="EMBL" id="CAJ0566072.1"/>
    </source>
</evidence>
<proteinExistence type="predicted"/>
<feature type="non-terminal residue" evidence="1">
    <location>
        <position position="1"/>
    </location>
</feature>
<sequence length="221" mass="24695">MLGTAAAAFLVLASTTSAFLPFNDVPMEAWNEAQLSQVLPPAHPELVAAMRDAESKTRHVSKHDSGYGRIKITTLINVTTPTPPCCADTISSIACRRLYSHNPARFQQRCEYDADFSLIQCCNTCGLEGADTRYEKFFDKYQSSQQCYDRHSVDFCMRFLNKADVWGQSSWSCDGSFATLAFRICRRTCGFCKADLYRTNGGKYQVTPCGRAPKVTAEIIY</sequence>
<dbReference type="EMBL" id="CATQJA010001161">
    <property type="protein sequence ID" value="CAJ0566072.1"/>
    <property type="molecule type" value="Genomic_DNA"/>
</dbReference>
<dbReference type="Proteomes" id="UP001177023">
    <property type="component" value="Unassembled WGS sequence"/>
</dbReference>
<name>A0AA36CCU5_9BILA</name>
<dbReference type="PANTHER" id="PTHR35017">
    <property type="entry name" value="PROTEIN CBG16223-RELATED"/>
    <property type="match status" value="1"/>
</dbReference>
<reference evidence="1" key="1">
    <citation type="submission" date="2023-06" db="EMBL/GenBank/DDBJ databases">
        <authorList>
            <person name="Delattre M."/>
        </authorList>
    </citation>
    <scope>NUCLEOTIDE SEQUENCE</scope>
    <source>
        <strain evidence="1">AF72</strain>
    </source>
</reference>
<evidence type="ECO:0000313" key="2">
    <source>
        <dbReference type="Proteomes" id="UP001177023"/>
    </source>
</evidence>
<dbReference type="PANTHER" id="PTHR35017:SF1">
    <property type="entry name" value="SHKT DOMAIN-CONTAINING PROTEIN"/>
    <property type="match status" value="1"/>
</dbReference>
<organism evidence="1 2">
    <name type="scientific">Mesorhabditis spiculigera</name>
    <dbReference type="NCBI Taxonomy" id="96644"/>
    <lineage>
        <taxon>Eukaryota</taxon>
        <taxon>Metazoa</taxon>
        <taxon>Ecdysozoa</taxon>
        <taxon>Nematoda</taxon>
        <taxon>Chromadorea</taxon>
        <taxon>Rhabditida</taxon>
        <taxon>Rhabditina</taxon>
        <taxon>Rhabditomorpha</taxon>
        <taxon>Rhabditoidea</taxon>
        <taxon>Rhabditidae</taxon>
        <taxon>Mesorhabditinae</taxon>
        <taxon>Mesorhabditis</taxon>
    </lineage>
</organism>
<protein>
    <submittedName>
        <fullName evidence="1">Uncharacterized protein</fullName>
    </submittedName>
</protein>
<keyword evidence="2" id="KW-1185">Reference proteome</keyword>
<gene>
    <name evidence="1" type="ORF">MSPICULIGERA_LOCUS4688</name>
</gene>